<organism evidence="1 2">
    <name type="scientific">Dendrobium chrysotoxum</name>
    <name type="common">Orchid</name>
    <dbReference type="NCBI Taxonomy" id="161865"/>
    <lineage>
        <taxon>Eukaryota</taxon>
        <taxon>Viridiplantae</taxon>
        <taxon>Streptophyta</taxon>
        <taxon>Embryophyta</taxon>
        <taxon>Tracheophyta</taxon>
        <taxon>Spermatophyta</taxon>
        <taxon>Magnoliopsida</taxon>
        <taxon>Liliopsida</taxon>
        <taxon>Asparagales</taxon>
        <taxon>Orchidaceae</taxon>
        <taxon>Epidendroideae</taxon>
        <taxon>Malaxideae</taxon>
        <taxon>Dendrobiinae</taxon>
        <taxon>Dendrobium</taxon>
    </lineage>
</organism>
<keyword evidence="2" id="KW-1185">Reference proteome</keyword>
<protein>
    <submittedName>
        <fullName evidence="1">Uncharacterized protein</fullName>
    </submittedName>
</protein>
<dbReference type="EMBL" id="JAGFBR010000007">
    <property type="protein sequence ID" value="KAH0463926.1"/>
    <property type="molecule type" value="Genomic_DNA"/>
</dbReference>
<dbReference type="AlphaFoldDB" id="A0AAV7H5Y8"/>
<reference evidence="1 2" key="1">
    <citation type="journal article" date="2021" name="Hortic Res">
        <title>Chromosome-scale assembly of the Dendrobium chrysotoxum genome enhances the understanding of orchid evolution.</title>
        <authorList>
            <person name="Zhang Y."/>
            <person name="Zhang G.Q."/>
            <person name="Zhang D."/>
            <person name="Liu X.D."/>
            <person name="Xu X.Y."/>
            <person name="Sun W.H."/>
            <person name="Yu X."/>
            <person name="Zhu X."/>
            <person name="Wang Z.W."/>
            <person name="Zhao X."/>
            <person name="Zhong W.Y."/>
            <person name="Chen H."/>
            <person name="Yin W.L."/>
            <person name="Huang T."/>
            <person name="Niu S.C."/>
            <person name="Liu Z.J."/>
        </authorList>
    </citation>
    <scope>NUCLEOTIDE SEQUENCE [LARGE SCALE GENOMIC DNA]</scope>
    <source>
        <strain evidence="1">Lindl</strain>
    </source>
</reference>
<comment type="caution">
    <text evidence="1">The sequence shown here is derived from an EMBL/GenBank/DDBJ whole genome shotgun (WGS) entry which is preliminary data.</text>
</comment>
<evidence type="ECO:0000313" key="1">
    <source>
        <dbReference type="EMBL" id="KAH0463926.1"/>
    </source>
</evidence>
<sequence>MGKTEIEVLTVCNEEEDVTEEENATEEENNHKHLYIIEVYLNSVVGFTPNHTMNAKGKVKGKIRHQEVVVEVVALVDS</sequence>
<proteinExistence type="predicted"/>
<gene>
    <name evidence="1" type="ORF">IEQ34_006712</name>
</gene>
<name>A0AAV7H5Y8_DENCH</name>
<evidence type="ECO:0000313" key="2">
    <source>
        <dbReference type="Proteomes" id="UP000775213"/>
    </source>
</evidence>
<accession>A0AAV7H5Y8</accession>
<dbReference type="Proteomes" id="UP000775213">
    <property type="component" value="Unassembled WGS sequence"/>
</dbReference>